<proteinExistence type="predicted"/>
<dbReference type="AlphaFoldDB" id="A0A848C3I7"/>
<dbReference type="EMBL" id="JABAFG010000021">
    <property type="protein sequence ID" value="NME29103.1"/>
    <property type="molecule type" value="Genomic_DNA"/>
</dbReference>
<organism evidence="2 3">
    <name type="scientific">Megasphaera hexanoica</name>
    <dbReference type="NCBI Taxonomy" id="1675036"/>
    <lineage>
        <taxon>Bacteria</taxon>
        <taxon>Bacillati</taxon>
        <taxon>Bacillota</taxon>
        <taxon>Negativicutes</taxon>
        <taxon>Veillonellales</taxon>
        <taxon>Veillonellaceae</taxon>
        <taxon>Megasphaera</taxon>
    </lineage>
</organism>
<comment type="caution">
    <text evidence="2">The sequence shown here is derived from an EMBL/GenBank/DDBJ whole genome shotgun (WGS) entry which is preliminary data.</text>
</comment>
<sequence length="137" mass="15409">MEKNEDPFNGMLKLLKKISEKNGIQKGTRIGVIVSPPPDIIISVDGMQVNKNNLWVDEYWVPGHTRHVVGETSDQSGGSGDAAFESHRHPIDNDEELTDTWKVGDHVQLDPIYSEDDKRSGQQFIVHCKLRRFDGNG</sequence>
<reference evidence="2 3" key="1">
    <citation type="submission" date="2020-04" db="EMBL/GenBank/DDBJ databases">
        <authorList>
            <person name="Hitch T.C.A."/>
            <person name="Wylensek D."/>
            <person name="Clavel T."/>
        </authorList>
    </citation>
    <scope>NUCLEOTIDE SEQUENCE [LARGE SCALE GENOMIC DNA]</scope>
    <source>
        <strain evidence="2 3">Oil-RF-744-FAT-WT-6-1</strain>
    </source>
</reference>
<dbReference type="Pfam" id="PF10844">
    <property type="entry name" value="DUF2577"/>
    <property type="match status" value="1"/>
</dbReference>
<dbReference type="Proteomes" id="UP000591071">
    <property type="component" value="Unassembled WGS sequence"/>
</dbReference>
<name>A0A848C3I7_9FIRM</name>
<gene>
    <name evidence="2" type="ORF">HF872_10810</name>
</gene>
<evidence type="ECO:0000256" key="1">
    <source>
        <dbReference type="SAM" id="MobiDB-lite"/>
    </source>
</evidence>
<dbReference type="InterPro" id="IPR022555">
    <property type="entry name" value="DUF2577"/>
</dbReference>
<accession>A0A848C3I7</accession>
<evidence type="ECO:0000313" key="2">
    <source>
        <dbReference type="EMBL" id="NME29103.1"/>
    </source>
</evidence>
<protein>
    <submittedName>
        <fullName evidence="2">DUF2577 family protein</fullName>
    </submittedName>
</protein>
<dbReference type="RefSeq" id="WP_170087963.1">
    <property type="nucleotide sequence ID" value="NZ_JABAFG010000021.1"/>
</dbReference>
<evidence type="ECO:0000313" key="3">
    <source>
        <dbReference type="Proteomes" id="UP000591071"/>
    </source>
</evidence>
<feature type="region of interest" description="Disordered" evidence="1">
    <location>
        <begin position="68"/>
        <end position="99"/>
    </location>
</feature>